<protein>
    <recommendedName>
        <fullName evidence="3">General secretion pathway protein GspL</fullName>
    </recommendedName>
</protein>
<accession>A0ABU5DCS0</accession>
<keyword evidence="2" id="KW-1185">Reference proteome</keyword>
<dbReference type="RefSeq" id="WP_320421986.1">
    <property type="nucleotide sequence ID" value="NZ_JAXCLA010000002.1"/>
</dbReference>
<evidence type="ECO:0000313" key="2">
    <source>
        <dbReference type="Proteomes" id="UP001285263"/>
    </source>
</evidence>
<evidence type="ECO:0008006" key="3">
    <source>
        <dbReference type="Google" id="ProtNLM"/>
    </source>
</evidence>
<dbReference type="EMBL" id="JAXCLA010000002">
    <property type="protein sequence ID" value="MDY0744080.1"/>
    <property type="molecule type" value="Genomic_DNA"/>
</dbReference>
<dbReference type="Proteomes" id="UP001285263">
    <property type="component" value="Unassembled WGS sequence"/>
</dbReference>
<gene>
    <name evidence="1" type="ORF">SNE35_06170</name>
</gene>
<comment type="caution">
    <text evidence="1">The sequence shown here is derived from an EMBL/GenBank/DDBJ whole genome shotgun (WGS) entry which is preliminary data.</text>
</comment>
<organism evidence="1 2">
    <name type="scientific">Roseateles agri</name>
    <dbReference type="NCBI Taxonomy" id="3098619"/>
    <lineage>
        <taxon>Bacteria</taxon>
        <taxon>Pseudomonadati</taxon>
        <taxon>Pseudomonadota</taxon>
        <taxon>Betaproteobacteria</taxon>
        <taxon>Burkholderiales</taxon>
        <taxon>Sphaerotilaceae</taxon>
        <taxon>Roseateles</taxon>
    </lineage>
</organism>
<sequence length="88" mass="9811">MNSAKLQQRLAVAGLVLAAVMLVMLYQVLSDNVLAIQNRRLAGEQMARERHGCAMLLTRVERDQCLASVAPMQNDVQQPRFETMLAGR</sequence>
<reference evidence="1 2" key="1">
    <citation type="submission" date="2023-11" db="EMBL/GenBank/DDBJ databases">
        <title>Paucibacter sp. nov., isolated from fresh soil in Korea.</title>
        <authorList>
            <person name="Le N.T.T."/>
        </authorList>
    </citation>
    <scope>NUCLEOTIDE SEQUENCE [LARGE SCALE GENOMIC DNA]</scope>
    <source>
        <strain evidence="1 2">R3-3</strain>
    </source>
</reference>
<proteinExistence type="predicted"/>
<evidence type="ECO:0000313" key="1">
    <source>
        <dbReference type="EMBL" id="MDY0744080.1"/>
    </source>
</evidence>
<name>A0ABU5DCS0_9BURK</name>